<evidence type="ECO:0000313" key="1">
    <source>
        <dbReference type="EMBL" id="CAB4798925.1"/>
    </source>
</evidence>
<name>A0A6J6XRX8_9ZZZZ</name>
<protein>
    <submittedName>
        <fullName evidence="1">Unannotated protein</fullName>
    </submittedName>
</protein>
<reference evidence="1" key="1">
    <citation type="submission" date="2020-05" db="EMBL/GenBank/DDBJ databases">
        <authorList>
            <person name="Chiriac C."/>
            <person name="Salcher M."/>
            <person name="Ghai R."/>
            <person name="Kavagutti S V."/>
        </authorList>
    </citation>
    <scope>NUCLEOTIDE SEQUENCE</scope>
</reference>
<sequence length="104" mass="11510">MNQFPLFLHIKRNSCDISILQRSQAECLGEDRIVTDDDDQPAPTQFDGLNGIAQVGHPAGMTRDLVNLLLLAHDTRLGDDHSDVCRASRQARHHVRVAVANGSR</sequence>
<dbReference type="AlphaFoldDB" id="A0A6J6XRX8"/>
<organism evidence="1">
    <name type="scientific">freshwater metagenome</name>
    <dbReference type="NCBI Taxonomy" id="449393"/>
    <lineage>
        <taxon>unclassified sequences</taxon>
        <taxon>metagenomes</taxon>
        <taxon>ecological metagenomes</taxon>
    </lineage>
</organism>
<dbReference type="EMBL" id="CAFAAK010000084">
    <property type="protein sequence ID" value="CAB4798925.1"/>
    <property type="molecule type" value="Genomic_DNA"/>
</dbReference>
<accession>A0A6J6XRX8</accession>
<proteinExistence type="predicted"/>
<gene>
    <name evidence="1" type="ORF">UFOPK3024_00487</name>
</gene>